<feature type="compositionally biased region" description="Polar residues" evidence="1">
    <location>
        <begin position="20"/>
        <end position="32"/>
    </location>
</feature>
<feature type="region of interest" description="Disordered" evidence="1">
    <location>
        <begin position="1"/>
        <end position="32"/>
    </location>
</feature>
<dbReference type="InterPro" id="IPR002048">
    <property type="entry name" value="EF_hand_dom"/>
</dbReference>
<dbReference type="Pfam" id="PF07534">
    <property type="entry name" value="TLD"/>
    <property type="match status" value="1"/>
</dbReference>
<evidence type="ECO:0000313" key="5">
    <source>
        <dbReference type="Proteomes" id="UP000029121"/>
    </source>
</evidence>
<feature type="non-terminal residue" evidence="4">
    <location>
        <position position="1"/>
    </location>
</feature>
<proteinExistence type="predicted"/>
<dbReference type="InterPro" id="IPR011992">
    <property type="entry name" value="EF-hand-dom_pair"/>
</dbReference>
<dbReference type="InterPro" id="IPR006571">
    <property type="entry name" value="TLDc_dom"/>
</dbReference>
<dbReference type="Proteomes" id="UP000029121">
    <property type="component" value="Unassembled WGS sequence"/>
</dbReference>
<dbReference type="PROSITE" id="PS50222">
    <property type="entry name" value="EF_HAND_2"/>
    <property type="match status" value="1"/>
</dbReference>
<feature type="domain" description="EF-hand" evidence="2">
    <location>
        <begin position="112"/>
        <end position="147"/>
    </location>
</feature>
<keyword evidence="5" id="KW-1185">Reference proteome</keyword>
<dbReference type="OrthoDB" id="26679at2759"/>
<feature type="domain" description="TLDc" evidence="3">
    <location>
        <begin position="234"/>
        <end position="403"/>
    </location>
</feature>
<name>R0HAK7_9BRAS</name>
<accession>R0HAK7</accession>
<dbReference type="PANTHER" id="PTHR23354:SF95">
    <property type="entry name" value="CALCIUM-BINDING EF-HAND FAMILY PROTEIN-RELATED"/>
    <property type="match status" value="1"/>
</dbReference>
<dbReference type="SUPFAM" id="SSF47473">
    <property type="entry name" value="EF-hand"/>
    <property type="match status" value="1"/>
</dbReference>
<dbReference type="EMBL" id="KB870810">
    <property type="protein sequence ID" value="EOA20653.1"/>
    <property type="molecule type" value="Genomic_DNA"/>
</dbReference>
<sequence length="442" mass="49099">KNRGETCRRRVEEKTPAKMGNSNSSSANPRFTSASRAFTQKKLEDLKSLFASLASKSQSNDQYVSYPAFQEYFGLSGCLGERIFDMVTQHRKDDKMTFEDLVIAKATYEKGTDDEIAEFIFQTLDVTGNGVLTRSDLESVLVVILKTVFSTESSNAESSDYKEMVDALLNAATFSKSDDGSEKGMSFADFRSWCLLVPTIRKFLGSLLMPPGPVRPGNQVPHLLYEDGVDSDRLLLKKEYAWHIGGALPHHELEEWKLLYHSSLHGQSFNTFLGHTSNTGMSASVLIIKDKEGCVYGGYASQPWERHSDFYGDMKSFLFQLSPKAAINRPTGANTNIQWCATNFTSENIPNGIGFGGKINHYGIFVSASFDQGQTFECTTFGSPSLSKTSRIQPEVIECWGIVLASNELDTKHNAMKGTVLERFKEDRNMLKLVGMAGNSND</sequence>
<dbReference type="GO" id="GO:0005509">
    <property type="term" value="F:calcium ion binding"/>
    <property type="evidence" value="ECO:0007669"/>
    <property type="project" value="InterPro"/>
</dbReference>
<evidence type="ECO:0008006" key="6">
    <source>
        <dbReference type="Google" id="ProtNLM"/>
    </source>
</evidence>
<evidence type="ECO:0000313" key="4">
    <source>
        <dbReference type="EMBL" id="EOA20653.1"/>
    </source>
</evidence>
<dbReference type="SMART" id="SM00584">
    <property type="entry name" value="TLDc"/>
    <property type="match status" value="1"/>
</dbReference>
<evidence type="ECO:0000256" key="1">
    <source>
        <dbReference type="SAM" id="MobiDB-lite"/>
    </source>
</evidence>
<dbReference type="Gene3D" id="1.10.238.10">
    <property type="entry name" value="EF-hand"/>
    <property type="match status" value="1"/>
</dbReference>
<evidence type="ECO:0000259" key="3">
    <source>
        <dbReference type="PROSITE" id="PS51886"/>
    </source>
</evidence>
<evidence type="ECO:0000259" key="2">
    <source>
        <dbReference type="PROSITE" id="PS50222"/>
    </source>
</evidence>
<organism evidence="4 5">
    <name type="scientific">Capsella rubella</name>
    <dbReference type="NCBI Taxonomy" id="81985"/>
    <lineage>
        <taxon>Eukaryota</taxon>
        <taxon>Viridiplantae</taxon>
        <taxon>Streptophyta</taxon>
        <taxon>Embryophyta</taxon>
        <taxon>Tracheophyta</taxon>
        <taxon>Spermatophyta</taxon>
        <taxon>Magnoliopsida</taxon>
        <taxon>eudicotyledons</taxon>
        <taxon>Gunneridae</taxon>
        <taxon>Pentapetalae</taxon>
        <taxon>rosids</taxon>
        <taxon>malvids</taxon>
        <taxon>Brassicales</taxon>
        <taxon>Brassicaceae</taxon>
        <taxon>Camelineae</taxon>
        <taxon>Capsella</taxon>
    </lineage>
</organism>
<gene>
    <name evidence="4" type="ORF">CARUB_v10000969mg</name>
</gene>
<dbReference type="AlphaFoldDB" id="R0HAK7"/>
<feature type="compositionally biased region" description="Basic and acidic residues" evidence="1">
    <location>
        <begin position="1"/>
        <end position="16"/>
    </location>
</feature>
<reference evidence="5" key="1">
    <citation type="journal article" date="2013" name="Nat. Genet.">
        <title>The Capsella rubella genome and the genomic consequences of rapid mating system evolution.</title>
        <authorList>
            <person name="Slotte T."/>
            <person name="Hazzouri K.M."/>
            <person name="Agren J.A."/>
            <person name="Koenig D."/>
            <person name="Maumus F."/>
            <person name="Guo Y.L."/>
            <person name="Steige K."/>
            <person name="Platts A.E."/>
            <person name="Escobar J.S."/>
            <person name="Newman L.K."/>
            <person name="Wang W."/>
            <person name="Mandakova T."/>
            <person name="Vello E."/>
            <person name="Smith L.M."/>
            <person name="Henz S.R."/>
            <person name="Steffen J."/>
            <person name="Takuno S."/>
            <person name="Brandvain Y."/>
            <person name="Coop G."/>
            <person name="Andolfatto P."/>
            <person name="Hu T.T."/>
            <person name="Blanchette M."/>
            <person name="Clark R.M."/>
            <person name="Quesneville H."/>
            <person name="Nordborg M."/>
            <person name="Gaut B.S."/>
            <person name="Lysak M.A."/>
            <person name="Jenkins J."/>
            <person name="Grimwood J."/>
            <person name="Chapman J."/>
            <person name="Prochnik S."/>
            <person name="Shu S."/>
            <person name="Rokhsar D."/>
            <person name="Schmutz J."/>
            <person name="Weigel D."/>
            <person name="Wright S.I."/>
        </authorList>
    </citation>
    <scope>NUCLEOTIDE SEQUENCE [LARGE SCALE GENOMIC DNA]</scope>
    <source>
        <strain evidence="5">cv. Monte Gargano</strain>
    </source>
</reference>
<dbReference type="PANTHER" id="PTHR23354">
    <property type="entry name" value="NUCLEOLAR PROTEIN 7/ESTROGEN RECEPTOR COACTIVATOR-RELATED"/>
    <property type="match status" value="1"/>
</dbReference>
<protein>
    <recommendedName>
        <fullName evidence="6">TLDc domain-containing protein</fullName>
    </recommendedName>
</protein>
<dbReference type="PROSITE" id="PS51886">
    <property type="entry name" value="TLDC"/>
    <property type="match status" value="1"/>
</dbReference>
<dbReference type="eggNOG" id="KOG2557">
    <property type="taxonomic scope" value="Eukaryota"/>
</dbReference>
<dbReference type="STRING" id="81985.R0HAK7"/>
<dbReference type="KEGG" id="crb:17882692"/>